<evidence type="ECO:0000313" key="3">
    <source>
        <dbReference type="EnsemblFungi" id="CEF84241"/>
    </source>
</evidence>
<reference evidence="3 4" key="2">
    <citation type="journal article" date="2010" name="Nature">
        <title>Comparative genomics reveals mobile pathogenicity chromosomes in Fusarium.</title>
        <authorList>
            <person name="Ma L.J."/>
            <person name="van der Does H.C."/>
            <person name="Borkovich K.A."/>
            <person name="Coleman J.J."/>
            <person name="Daboussi M.J."/>
            <person name="Di Pietro A."/>
            <person name="Dufresne M."/>
            <person name="Freitag M."/>
            <person name="Grabherr M."/>
            <person name="Henrissat B."/>
            <person name="Houterman P.M."/>
            <person name="Kang S."/>
            <person name="Shim W.B."/>
            <person name="Woloshuk C."/>
            <person name="Xie X."/>
            <person name="Xu J.R."/>
            <person name="Antoniw J."/>
            <person name="Baker S.E."/>
            <person name="Bluhm B.H."/>
            <person name="Breakspear A."/>
            <person name="Brown D.W."/>
            <person name="Butchko R.A."/>
            <person name="Chapman S."/>
            <person name="Coulson R."/>
            <person name="Coutinho P.M."/>
            <person name="Danchin E.G."/>
            <person name="Diener A."/>
            <person name="Gale L.R."/>
            <person name="Gardiner D.M."/>
            <person name="Goff S."/>
            <person name="Hammond-Kosack K.E."/>
            <person name="Hilburn K."/>
            <person name="Hua-Van A."/>
            <person name="Jonkers W."/>
            <person name="Kazan K."/>
            <person name="Kodira C.D."/>
            <person name="Koehrsen M."/>
            <person name="Kumar L."/>
            <person name="Lee Y.H."/>
            <person name="Li L."/>
            <person name="Manners J.M."/>
            <person name="Miranda-Saavedra D."/>
            <person name="Mukherjee M."/>
            <person name="Park G."/>
            <person name="Park J."/>
            <person name="Park S.Y."/>
            <person name="Proctor R.H."/>
            <person name="Regev A."/>
            <person name="Ruiz-Roldan M.C."/>
            <person name="Sain D."/>
            <person name="Sakthikumar S."/>
            <person name="Sykes S."/>
            <person name="Schwartz D.C."/>
            <person name="Turgeon B.G."/>
            <person name="Wapinski I."/>
            <person name="Yoder O."/>
            <person name="Young S."/>
            <person name="Zeng Q."/>
            <person name="Zhou S."/>
            <person name="Galagan J."/>
            <person name="Cuomo C.A."/>
            <person name="Kistler H.C."/>
            <person name="Rep M."/>
        </authorList>
    </citation>
    <scope>GENOME REANNOTATION</scope>
    <source>
        <strain evidence="4">ATCC MYA-4620 / CBS 123657 / FGSC 9075 / NRRL 31084 / PH-1</strain>
        <strain evidence="3">PH-1 / ATCC MYA-4620 / FGSC 9075 / NRRL 31084</strain>
    </source>
</reference>
<dbReference type="EnsemblFungi" id="CEF84241">
    <property type="protein sequence ID" value="CEF84241"/>
    <property type="gene ID" value="FGRRES_07922_M"/>
</dbReference>
<accession>A0A098DQW3</accession>
<feature type="region of interest" description="Disordered" evidence="1">
    <location>
        <begin position="1"/>
        <end position="37"/>
    </location>
</feature>
<evidence type="ECO:0000256" key="1">
    <source>
        <dbReference type="SAM" id="MobiDB-lite"/>
    </source>
</evidence>
<reference evidence="3" key="4">
    <citation type="submission" date="2017-01" db="UniProtKB">
        <authorList>
            <consortium name="EnsemblFungi"/>
        </authorList>
    </citation>
    <scope>IDENTIFICATION</scope>
    <source>
        <strain evidence="3">PH-1 / ATCC MYA-4620 / FGSC 9075 / NRRL 31084</strain>
    </source>
</reference>
<reference evidence="3 4" key="1">
    <citation type="journal article" date="2007" name="Science">
        <title>The Fusarium graminearum genome reveals a link between localized polymorphism and pathogen specialization.</title>
        <authorList>
            <person name="Cuomo C.A."/>
            <person name="Gueldener U."/>
            <person name="Xu J.-R."/>
            <person name="Trail F."/>
            <person name="Turgeon B.G."/>
            <person name="Di Pietro A."/>
            <person name="Walton J.D."/>
            <person name="Ma L.-J."/>
            <person name="Baker S.E."/>
            <person name="Rep M."/>
            <person name="Adam G."/>
            <person name="Antoniw J."/>
            <person name="Baldwin T."/>
            <person name="Calvo S.E."/>
            <person name="Chang Y.-L."/>
            <person name="DeCaprio D."/>
            <person name="Gale L.R."/>
            <person name="Gnerre S."/>
            <person name="Goswami R.S."/>
            <person name="Hammond-Kosack K."/>
            <person name="Harris L.J."/>
            <person name="Hilburn K."/>
            <person name="Kennell J.C."/>
            <person name="Kroken S."/>
            <person name="Magnuson J.K."/>
            <person name="Mannhaupt G."/>
            <person name="Mauceli E.W."/>
            <person name="Mewes H.-W."/>
            <person name="Mitterbauer R."/>
            <person name="Muehlbauer G."/>
            <person name="Muensterkoetter M."/>
            <person name="Nelson D."/>
            <person name="O'Donnell K."/>
            <person name="Ouellet T."/>
            <person name="Qi W."/>
            <person name="Quesneville H."/>
            <person name="Roncero M.I.G."/>
            <person name="Seong K.-Y."/>
            <person name="Tetko I.V."/>
            <person name="Urban M."/>
            <person name="Waalwijk C."/>
            <person name="Ward T.J."/>
            <person name="Yao J."/>
            <person name="Birren B.W."/>
            <person name="Kistler H.C."/>
        </authorList>
    </citation>
    <scope>NUCLEOTIDE SEQUENCE [LARGE SCALE GENOMIC DNA]</scope>
    <source>
        <strain evidence="4">ATCC MYA-4620 / CBS 123657 / FGSC 9075 / NRRL 31084 / PH-1</strain>
        <strain evidence="3">PH-1 / ATCC MYA-4620 / FGSC 9075 / NRRL 31084</strain>
    </source>
</reference>
<organism evidence="2 4">
    <name type="scientific">Gibberella zeae (strain ATCC MYA-4620 / CBS 123657 / FGSC 9075 / NRRL 31084 / PH-1)</name>
    <name type="common">Wheat head blight fungus</name>
    <name type="synonym">Fusarium graminearum</name>
    <dbReference type="NCBI Taxonomy" id="229533"/>
    <lineage>
        <taxon>Eukaryota</taxon>
        <taxon>Fungi</taxon>
        <taxon>Dikarya</taxon>
        <taxon>Ascomycota</taxon>
        <taxon>Pezizomycotina</taxon>
        <taxon>Sordariomycetes</taxon>
        <taxon>Hypocreomycetidae</taxon>
        <taxon>Hypocreales</taxon>
        <taxon>Nectriaceae</taxon>
        <taxon>Fusarium</taxon>
    </lineage>
</organism>
<dbReference type="Proteomes" id="UP000070720">
    <property type="component" value="Chromosome 4"/>
</dbReference>
<dbReference type="InParanoid" id="A0A098DQW3"/>
<evidence type="ECO:0000313" key="4">
    <source>
        <dbReference type="Proteomes" id="UP000070720"/>
    </source>
</evidence>
<protein>
    <submittedName>
        <fullName evidence="2">Chromosome 4, complete genome</fullName>
    </submittedName>
</protein>
<dbReference type="EMBL" id="HG970335">
    <property type="protein sequence ID" value="CEF84241.1"/>
    <property type="molecule type" value="Genomic_DNA"/>
</dbReference>
<dbReference type="AlphaFoldDB" id="A0A098DQW3"/>
<name>A0A098DQW3_GIBZE</name>
<accession>A0A0E0SCS8</accession>
<keyword evidence="4" id="KW-1185">Reference proteome</keyword>
<dbReference type="VEuPathDB" id="FungiDB:FGRAMPH1_01G25987"/>
<gene>
    <name evidence="3" type="primary">FG07922.1</name>
    <name evidence="2" type="ORF">FGRAMPH1_01T25987</name>
</gene>
<evidence type="ECO:0000313" key="2">
    <source>
        <dbReference type="EMBL" id="CEF84241.1"/>
    </source>
</evidence>
<proteinExistence type="predicted"/>
<reference evidence="2 4" key="3">
    <citation type="journal article" date="2015" name="BMC Genomics">
        <title>The completed genome sequence of the pathogenic ascomycete fungus Fusarium graminearum.</title>
        <authorList>
            <person name="King R."/>
            <person name="Urban M."/>
            <person name="Hammond-Kosack M.C."/>
            <person name="Hassani-Pak K."/>
            <person name="Hammond-Kosack K.E."/>
        </authorList>
    </citation>
    <scope>NUCLEOTIDE SEQUENCE [LARGE SCALE GENOMIC DNA]</scope>
    <source>
        <strain evidence="4">ATCC MYA-4620 / CBS 123657 / FGSC 9075 / NRRL 31084 / PH-1</strain>
        <strain evidence="2">PH-1</strain>
    </source>
</reference>
<sequence>MPCRSSLRLKAKAPKDSSDCLRTLSQTKQENRVTKLKSPKTLSKKQVKATQKVATCLADLLEHDILEHDLDHEHEKLAKALAEAQAIFPALPSHLEPPRPLSELTPSEHLDYVETLTQRRDEMAASIRQRDALNGLIERYNSKRRLDSLQLATSE</sequence>